<dbReference type="EMBL" id="KV722501">
    <property type="protein sequence ID" value="OCH87036.1"/>
    <property type="molecule type" value="Genomic_DNA"/>
</dbReference>
<dbReference type="SFLD" id="SFLDS00019">
    <property type="entry name" value="Glutathione_Transferase_(cytos"/>
    <property type="match status" value="1"/>
</dbReference>
<sequence length="246" mass="28037">MSTQITLYTAQVSPYAQSVEIVLYEAKAKYTRYEIDLRNKPDWFAAKVNPIGQVPAMTYGGPEVPPDQPSADSLKMRESIILLEFVAELFPEAHLLPSNPVLRYKARLFMDILKTKAVPAWYGYFLRGEPVEAVFSALKELQAVLPPTGYVAGDFSIADAEVAPFLVRMSVMLESELLLFDAKPGEGNAVMEILREQQFERLTRYTHDVMDRPSFKATFDKDALVDTYKKWAIIMREEKRQKEKQS</sequence>
<dbReference type="Gene3D" id="1.20.1050.10">
    <property type="match status" value="1"/>
</dbReference>
<dbReference type="InterPro" id="IPR050983">
    <property type="entry name" value="GST_Omega/HSP26"/>
</dbReference>
<dbReference type="PROSITE" id="PS50404">
    <property type="entry name" value="GST_NTER"/>
    <property type="match status" value="1"/>
</dbReference>
<dbReference type="Gene3D" id="3.40.30.10">
    <property type="entry name" value="Glutaredoxin"/>
    <property type="match status" value="1"/>
</dbReference>
<evidence type="ECO:0000313" key="3">
    <source>
        <dbReference type="Proteomes" id="UP000250043"/>
    </source>
</evidence>
<dbReference type="InterPro" id="IPR040079">
    <property type="entry name" value="Glutathione_S-Trfase"/>
</dbReference>
<keyword evidence="3" id="KW-1185">Reference proteome</keyword>
<protein>
    <recommendedName>
        <fullName evidence="1">GST N-terminal domain-containing protein</fullName>
    </recommendedName>
</protein>
<dbReference type="Proteomes" id="UP000250043">
    <property type="component" value="Unassembled WGS sequence"/>
</dbReference>
<dbReference type="SUPFAM" id="SSF47616">
    <property type="entry name" value="GST C-terminal domain-like"/>
    <property type="match status" value="1"/>
</dbReference>
<accession>A0A8E2AM39</accession>
<evidence type="ECO:0000259" key="1">
    <source>
        <dbReference type="PROSITE" id="PS50404"/>
    </source>
</evidence>
<dbReference type="InterPro" id="IPR004045">
    <property type="entry name" value="Glutathione_S-Trfase_N"/>
</dbReference>
<evidence type="ECO:0000313" key="2">
    <source>
        <dbReference type="EMBL" id="OCH87036.1"/>
    </source>
</evidence>
<dbReference type="SFLD" id="SFLDG00358">
    <property type="entry name" value="Main_(cytGST)"/>
    <property type="match status" value="1"/>
</dbReference>
<organism evidence="2 3">
    <name type="scientific">Obba rivulosa</name>
    <dbReference type="NCBI Taxonomy" id="1052685"/>
    <lineage>
        <taxon>Eukaryota</taxon>
        <taxon>Fungi</taxon>
        <taxon>Dikarya</taxon>
        <taxon>Basidiomycota</taxon>
        <taxon>Agaricomycotina</taxon>
        <taxon>Agaricomycetes</taxon>
        <taxon>Polyporales</taxon>
        <taxon>Gelatoporiaceae</taxon>
        <taxon>Obba</taxon>
    </lineage>
</organism>
<proteinExistence type="predicted"/>
<dbReference type="PANTHER" id="PTHR43968:SF6">
    <property type="entry name" value="GLUTATHIONE S-TRANSFERASE OMEGA"/>
    <property type="match status" value="1"/>
</dbReference>
<dbReference type="Pfam" id="PF13417">
    <property type="entry name" value="GST_N_3"/>
    <property type="match status" value="1"/>
</dbReference>
<gene>
    <name evidence="2" type="ORF">OBBRIDRAFT_837685</name>
</gene>
<name>A0A8E2AM39_9APHY</name>
<feature type="domain" description="GST N-terminal" evidence="1">
    <location>
        <begin position="3"/>
        <end position="94"/>
    </location>
</feature>
<dbReference type="SUPFAM" id="SSF52833">
    <property type="entry name" value="Thioredoxin-like"/>
    <property type="match status" value="1"/>
</dbReference>
<dbReference type="InterPro" id="IPR036282">
    <property type="entry name" value="Glutathione-S-Trfase_C_sf"/>
</dbReference>
<dbReference type="OrthoDB" id="202840at2759"/>
<dbReference type="PANTHER" id="PTHR43968">
    <property type="match status" value="1"/>
</dbReference>
<dbReference type="InterPro" id="IPR036249">
    <property type="entry name" value="Thioredoxin-like_sf"/>
</dbReference>
<reference evidence="2 3" key="1">
    <citation type="submission" date="2016-07" db="EMBL/GenBank/DDBJ databases">
        <title>Draft genome of the white-rot fungus Obba rivulosa 3A-2.</title>
        <authorList>
            <consortium name="DOE Joint Genome Institute"/>
            <person name="Miettinen O."/>
            <person name="Riley R."/>
            <person name="Acob R."/>
            <person name="Barry K."/>
            <person name="Cullen D."/>
            <person name="De Vries R."/>
            <person name="Hainaut M."/>
            <person name="Hatakka A."/>
            <person name="Henrissat B."/>
            <person name="Hilden K."/>
            <person name="Kuo R."/>
            <person name="Labutti K."/>
            <person name="Lipzen A."/>
            <person name="Makela M.R."/>
            <person name="Sandor L."/>
            <person name="Spatafora J.W."/>
            <person name="Grigoriev I.V."/>
            <person name="Hibbett D.S."/>
        </authorList>
    </citation>
    <scope>NUCLEOTIDE SEQUENCE [LARGE SCALE GENOMIC DNA]</scope>
    <source>
        <strain evidence="2 3">3A-2</strain>
    </source>
</reference>
<dbReference type="AlphaFoldDB" id="A0A8E2AM39"/>
<dbReference type="GO" id="GO:0005737">
    <property type="term" value="C:cytoplasm"/>
    <property type="evidence" value="ECO:0007669"/>
    <property type="project" value="TreeGrafter"/>
</dbReference>
<dbReference type="CDD" id="cd00299">
    <property type="entry name" value="GST_C_family"/>
    <property type="match status" value="1"/>
</dbReference>
<dbReference type="CDD" id="cd00570">
    <property type="entry name" value="GST_N_family"/>
    <property type="match status" value="1"/>
</dbReference>